<dbReference type="Pfam" id="PF00581">
    <property type="entry name" value="Rhodanese"/>
    <property type="match status" value="1"/>
</dbReference>
<dbReference type="InterPro" id="IPR036873">
    <property type="entry name" value="Rhodanese-like_dom_sf"/>
</dbReference>
<dbReference type="PANTHER" id="PTHR43031:SF1">
    <property type="entry name" value="PYRIDINE NUCLEOTIDE-DISULPHIDE OXIDOREDUCTASE"/>
    <property type="match status" value="1"/>
</dbReference>
<dbReference type="AlphaFoldDB" id="A0A3G3JVS2"/>
<dbReference type="SMART" id="SM00450">
    <property type="entry name" value="RHOD"/>
    <property type="match status" value="1"/>
</dbReference>
<dbReference type="KEGG" id="coh:EAV92_06930"/>
<proteinExistence type="predicted"/>
<dbReference type="Proteomes" id="UP000269097">
    <property type="component" value="Chromosome"/>
</dbReference>
<accession>A0A3G3JVS2</accession>
<reference evidence="2 3" key="1">
    <citation type="submission" date="2018-10" db="EMBL/GenBank/DDBJ databases">
        <title>Genome Sequence of Cohnella sp.</title>
        <authorList>
            <person name="Srinivasan S."/>
            <person name="Kim M.K."/>
        </authorList>
    </citation>
    <scope>NUCLEOTIDE SEQUENCE [LARGE SCALE GENOMIC DNA]</scope>
    <source>
        <strain evidence="2 3">18JY8-7</strain>
    </source>
</reference>
<gene>
    <name evidence="2" type="ORF">EAV92_06930</name>
</gene>
<dbReference type="PANTHER" id="PTHR43031">
    <property type="entry name" value="FAD-DEPENDENT OXIDOREDUCTASE"/>
    <property type="match status" value="1"/>
</dbReference>
<dbReference type="GO" id="GO:0004792">
    <property type="term" value="F:thiosulfate-cyanide sulfurtransferase activity"/>
    <property type="evidence" value="ECO:0007669"/>
    <property type="project" value="InterPro"/>
</dbReference>
<dbReference type="InterPro" id="IPR050229">
    <property type="entry name" value="GlpE_sulfurtransferase"/>
</dbReference>
<dbReference type="InterPro" id="IPR001307">
    <property type="entry name" value="Thiosulphate_STrfase_CS"/>
</dbReference>
<dbReference type="PROSITE" id="PS50206">
    <property type="entry name" value="RHODANESE_3"/>
    <property type="match status" value="1"/>
</dbReference>
<dbReference type="SUPFAM" id="SSF52821">
    <property type="entry name" value="Rhodanese/Cell cycle control phosphatase"/>
    <property type="match status" value="1"/>
</dbReference>
<dbReference type="RefSeq" id="WP_123040386.1">
    <property type="nucleotide sequence ID" value="NZ_CP033433.1"/>
</dbReference>
<evidence type="ECO:0000259" key="1">
    <source>
        <dbReference type="PROSITE" id="PS50206"/>
    </source>
</evidence>
<protein>
    <submittedName>
        <fullName evidence="2">Rhodanese-like domain-containing protein</fullName>
    </submittedName>
</protein>
<evidence type="ECO:0000313" key="3">
    <source>
        <dbReference type="Proteomes" id="UP000269097"/>
    </source>
</evidence>
<sequence length="111" mass="12451">MVVTSISRKEIQTKLEQGERVILVEALPKNYFEDAHLPGAINLPHDEVDRLAPVLLPDKTAEIITYCASLPCPNSEIAAKRLMELGYSNVKEYREGKQDWFEAGLPLENGN</sequence>
<evidence type="ECO:0000313" key="2">
    <source>
        <dbReference type="EMBL" id="AYQ72326.1"/>
    </source>
</evidence>
<dbReference type="PROSITE" id="PS00380">
    <property type="entry name" value="RHODANESE_1"/>
    <property type="match status" value="1"/>
</dbReference>
<feature type="domain" description="Rhodanese" evidence="1">
    <location>
        <begin position="17"/>
        <end position="109"/>
    </location>
</feature>
<dbReference type="Gene3D" id="3.40.250.10">
    <property type="entry name" value="Rhodanese-like domain"/>
    <property type="match status" value="1"/>
</dbReference>
<organism evidence="2 3">
    <name type="scientific">Cohnella candidum</name>
    <dbReference type="NCBI Taxonomy" id="2674991"/>
    <lineage>
        <taxon>Bacteria</taxon>
        <taxon>Bacillati</taxon>
        <taxon>Bacillota</taxon>
        <taxon>Bacilli</taxon>
        <taxon>Bacillales</taxon>
        <taxon>Paenibacillaceae</taxon>
        <taxon>Cohnella</taxon>
    </lineage>
</organism>
<keyword evidence="3" id="KW-1185">Reference proteome</keyword>
<dbReference type="CDD" id="cd00158">
    <property type="entry name" value="RHOD"/>
    <property type="match status" value="1"/>
</dbReference>
<dbReference type="EMBL" id="CP033433">
    <property type="protein sequence ID" value="AYQ72326.1"/>
    <property type="molecule type" value="Genomic_DNA"/>
</dbReference>
<dbReference type="InterPro" id="IPR001763">
    <property type="entry name" value="Rhodanese-like_dom"/>
</dbReference>
<name>A0A3G3JVS2_9BACL</name>